<protein>
    <submittedName>
        <fullName evidence="2">Membrane-bound transcription factor site-2 protease-like</fullName>
    </submittedName>
</protein>
<keyword evidence="2" id="KW-0378">Hydrolase</keyword>
<feature type="region of interest" description="Disordered" evidence="1">
    <location>
        <begin position="246"/>
        <end position="274"/>
    </location>
</feature>
<comment type="caution">
    <text evidence="2">The sequence shown here is derived from an EMBL/GenBank/DDBJ whole genome shotgun (WGS) entry which is preliminary data.</text>
</comment>
<dbReference type="RefSeq" id="XP_037220685.1">
    <property type="nucleotide sequence ID" value="XM_037362764.1"/>
</dbReference>
<gene>
    <name evidence="2" type="ORF">MIND_00600700</name>
</gene>
<dbReference type="EMBL" id="JACAZF010000005">
    <property type="protein sequence ID" value="KAF7303713.1"/>
    <property type="molecule type" value="Genomic_DNA"/>
</dbReference>
<dbReference type="GO" id="GO:0006508">
    <property type="term" value="P:proteolysis"/>
    <property type="evidence" value="ECO:0007669"/>
    <property type="project" value="UniProtKB-KW"/>
</dbReference>
<evidence type="ECO:0000313" key="3">
    <source>
        <dbReference type="Proteomes" id="UP000636479"/>
    </source>
</evidence>
<proteinExistence type="predicted"/>
<name>A0A8H6SR69_9AGAR</name>
<keyword evidence="3" id="KW-1185">Reference proteome</keyword>
<keyword evidence="2" id="KW-0645">Protease</keyword>
<dbReference type="AlphaFoldDB" id="A0A8H6SR69"/>
<evidence type="ECO:0000313" key="2">
    <source>
        <dbReference type="EMBL" id="KAF7303713.1"/>
    </source>
</evidence>
<accession>A0A8H6SR69</accession>
<reference evidence="2" key="1">
    <citation type="submission" date="2020-05" db="EMBL/GenBank/DDBJ databases">
        <title>Mycena genomes resolve the evolution of fungal bioluminescence.</title>
        <authorList>
            <person name="Tsai I.J."/>
        </authorList>
    </citation>
    <scope>NUCLEOTIDE SEQUENCE</scope>
    <source>
        <strain evidence="2">171206Taipei</strain>
    </source>
</reference>
<organism evidence="2 3">
    <name type="scientific">Mycena indigotica</name>
    <dbReference type="NCBI Taxonomy" id="2126181"/>
    <lineage>
        <taxon>Eukaryota</taxon>
        <taxon>Fungi</taxon>
        <taxon>Dikarya</taxon>
        <taxon>Basidiomycota</taxon>
        <taxon>Agaricomycotina</taxon>
        <taxon>Agaricomycetes</taxon>
        <taxon>Agaricomycetidae</taxon>
        <taxon>Agaricales</taxon>
        <taxon>Marasmiineae</taxon>
        <taxon>Mycenaceae</taxon>
        <taxon>Mycena</taxon>
    </lineage>
</organism>
<dbReference type="GO" id="GO:0008233">
    <property type="term" value="F:peptidase activity"/>
    <property type="evidence" value="ECO:0007669"/>
    <property type="project" value="UniProtKB-KW"/>
</dbReference>
<dbReference type="OrthoDB" id="2546621at2759"/>
<evidence type="ECO:0000256" key="1">
    <source>
        <dbReference type="SAM" id="MobiDB-lite"/>
    </source>
</evidence>
<dbReference type="GeneID" id="59345280"/>
<dbReference type="Proteomes" id="UP000636479">
    <property type="component" value="Unassembled WGS sequence"/>
</dbReference>
<sequence>MDVDPLADTVPPRHAIESDDEDEYNPLETLHGKPKSFDIKLAGFSPSNELIVATGSVAEIWARGADLGEQIGSVFVHELEVGLLFQPRWIAAPVVISEVSTRLPLWAIRQYATTILDSVQPERLILLDEYPAPAYISSSRLVKAPIRYLSTDNYFSPEAQPFAPPNLVQSASAAFVAHQAERSRHARLFLFPTSFVGSPAPRDLVPSHRLVLHEDGLGVWDDILLTTAHKLLCQSLMNPGPIQAVSSWTTPPPKKPSAARARPVGSEAEYSMYI</sequence>